<sequence length="229" mass="26265">MKLFSCFLFLLTFSSFAQSVQLIDGRVRFSDGIQRKVVVENKVSGEEVNADSTGFFSINISKGDVLLFKVEFFPDRSIVINGTEGDYLGVVLSEHELDEIVIEKKMFVDNYFGEIAKYTPAERRYRTSNNMFFGDGISGFGLDPIVNLFSGRRKEQRKAILYEKQEFAKNKFLEIYTKSILMSEFGIAENHITSFAYFIVAQPGFDEMSIDLSPEYKLYVAEMYSEFVK</sequence>
<keyword evidence="1" id="KW-0732">Signal</keyword>
<dbReference type="Proteomes" id="UP000243887">
    <property type="component" value="Unassembled WGS sequence"/>
</dbReference>
<accession>A0A1I3RV46</accession>
<dbReference type="EMBL" id="FORU01000009">
    <property type="protein sequence ID" value="SFJ50238.1"/>
    <property type="molecule type" value="Genomic_DNA"/>
</dbReference>
<organism evidence="2 3">
    <name type="scientific">Myroides guanonis</name>
    <dbReference type="NCBI Taxonomy" id="1150112"/>
    <lineage>
        <taxon>Bacteria</taxon>
        <taxon>Pseudomonadati</taxon>
        <taxon>Bacteroidota</taxon>
        <taxon>Flavobacteriia</taxon>
        <taxon>Flavobacteriales</taxon>
        <taxon>Flavobacteriaceae</taxon>
        <taxon>Myroides</taxon>
    </lineage>
</organism>
<dbReference type="STRING" id="1150112.SAMN04487893_10927"/>
<feature type="chain" id="PRO_5017192780" description="CarboxypepD_reg-like domain-containing protein" evidence="1">
    <location>
        <begin position="18"/>
        <end position="229"/>
    </location>
</feature>
<dbReference type="RefSeq" id="WP_090679293.1">
    <property type="nucleotide sequence ID" value="NZ_FORU01000009.1"/>
</dbReference>
<gene>
    <name evidence="2" type="ORF">SAMN04487893_10927</name>
</gene>
<evidence type="ECO:0008006" key="4">
    <source>
        <dbReference type="Google" id="ProtNLM"/>
    </source>
</evidence>
<dbReference type="OrthoDB" id="1427655at2"/>
<evidence type="ECO:0000313" key="2">
    <source>
        <dbReference type="EMBL" id="SFJ50238.1"/>
    </source>
</evidence>
<dbReference type="AlphaFoldDB" id="A0A1I3RV46"/>
<name>A0A1I3RV46_9FLAO</name>
<protein>
    <recommendedName>
        <fullName evidence="4">CarboxypepD_reg-like domain-containing protein</fullName>
    </recommendedName>
</protein>
<reference evidence="3" key="1">
    <citation type="submission" date="2016-10" db="EMBL/GenBank/DDBJ databases">
        <authorList>
            <person name="Varghese N."/>
            <person name="Submissions S."/>
        </authorList>
    </citation>
    <scope>NUCLEOTIDE SEQUENCE [LARGE SCALE GENOMIC DNA]</scope>
    <source>
        <strain evidence="3">DSM 26542</strain>
    </source>
</reference>
<feature type="signal peptide" evidence="1">
    <location>
        <begin position="1"/>
        <end position="17"/>
    </location>
</feature>
<proteinExistence type="predicted"/>
<evidence type="ECO:0000313" key="3">
    <source>
        <dbReference type="Proteomes" id="UP000243887"/>
    </source>
</evidence>
<keyword evidence="3" id="KW-1185">Reference proteome</keyword>
<evidence type="ECO:0000256" key="1">
    <source>
        <dbReference type="SAM" id="SignalP"/>
    </source>
</evidence>